<gene>
    <name evidence="1" type="ORF">PI49.0090c</name>
</gene>
<evidence type="ECO:0000313" key="1">
    <source>
        <dbReference type="EMBL" id="CAI72301.1"/>
    </source>
</evidence>
<name>Q572H4_PHYIN</name>
<organism evidence="1">
    <name type="scientific">Phytophthora infestans</name>
    <name type="common">Potato late blight agent</name>
    <name type="synonym">Botrytis infestans</name>
    <dbReference type="NCBI Taxonomy" id="4787"/>
    <lineage>
        <taxon>Eukaryota</taxon>
        <taxon>Sar</taxon>
        <taxon>Stramenopiles</taxon>
        <taxon>Oomycota</taxon>
        <taxon>Peronosporomycetes</taxon>
        <taxon>Peronosporales</taxon>
        <taxon>Peronosporaceae</taxon>
        <taxon>Phytophthora</taxon>
    </lineage>
</organism>
<accession>Q572H4</accession>
<proteinExistence type="predicted"/>
<dbReference type="AlphaFoldDB" id="Q572H4"/>
<dbReference type="EMBL" id="AJ893357">
    <property type="protein sequence ID" value="CAI72301.1"/>
    <property type="molecule type" value="Genomic_DNA"/>
</dbReference>
<sequence>MRPGDTSCVRPRHVYCDRARSMTEKPLCPCYSSPPVYRFESGGYKRKCARVRKPRPSQELAGYVQSKSRPCDLLKNGKRRQEHHGYMWILLWKRLGIGMH</sequence>
<reference evidence="1" key="1">
    <citation type="journal article" date="2005" name="Proc. Natl. Acad. Sci. U.S.A.">
        <title>An ancestral oomycete locus contains late blight avirulence gene Avr3a, encoding a protein that is recognized in the host cytoplasm.</title>
        <authorList>
            <person name="Armstrong M.R."/>
            <person name="Whisson S.C."/>
            <person name="Pritchard L."/>
            <person name="Bos J.I.B."/>
            <person name="Venter E."/>
            <person name="Avrova A.O."/>
            <person name="Rehmany A.P."/>
            <person name="Bohme U."/>
            <person name="Brooks K."/>
            <person name="Cherevach I."/>
            <person name="Hamlin N."/>
            <person name="White B."/>
            <person name="Fraser A."/>
            <person name="Lord A."/>
            <person name="Quail M.A."/>
            <person name="Churcher C."/>
            <person name="Hall N."/>
            <person name="Berriman M."/>
            <person name="Kamoun S."/>
            <person name="Beyon J.L."/>
            <person name="Birch P.R.J."/>
        </authorList>
    </citation>
    <scope>NUCLEOTIDE SEQUENCE</scope>
</reference>
<protein>
    <submittedName>
        <fullName evidence="1">Uncharacterized protein</fullName>
    </submittedName>
</protein>